<evidence type="ECO:0000313" key="14">
    <source>
        <dbReference type="Proteomes" id="UP001217500"/>
    </source>
</evidence>
<reference evidence="13" key="1">
    <citation type="submission" date="2023-01" db="EMBL/GenBank/DDBJ databases">
        <title>The genome sequence of Kordiimonadaceae bacterium 6D33.</title>
        <authorList>
            <person name="Liu Y."/>
        </authorList>
    </citation>
    <scope>NUCLEOTIDE SEQUENCE</scope>
    <source>
        <strain evidence="13">6D33</strain>
    </source>
</reference>
<dbReference type="Pfam" id="PF00072">
    <property type="entry name" value="Response_reg"/>
    <property type="match status" value="1"/>
</dbReference>
<dbReference type="AlphaFoldDB" id="A0AAF0BHQ3"/>
<dbReference type="Gene3D" id="1.10.10.10">
    <property type="entry name" value="Winged helix-like DNA-binding domain superfamily/Winged helix DNA-binding domain"/>
    <property type="match status" value="1"/>
</dbReference>
<evidence type="ECO:0000259" key="12">
    <source>
        <dbReference type="PROSITE" id="PS51755"/>
    </source>
</evidence>
<dbReference type="PROSITE" id="PS50110">
    <property type="entry name" value="RESPONSE_REGULATORY"/>
    <property type="match status" value="1"/>
</dbReference>
<feature type="domain" description="Response regulatory" evidence="11">
    <location>
        <begin position="13"/>
        <end position="127"/>
    </location>
</feature>
<evidence type="ECO:0000256" key="2">
    <source>
        <dbReference type="ARBA" id="ARBA00022490"/>
    </source>
</evidence>
<proteinExistence type="predicted"/>
<dbReference type="SUPFAM" id="SSF46894">
    <property type="entry name" value="C-terminal effector domain of the bipartite response regulators"/>
    <property type="match status" value="1"/>
</dbReference>
<dbReference type="CDD" id="cd00383">
    <property type="entry name" value="trans_reg_C"/>
    <property type="match status" value="1"/>
</dbReference>
<feature type="domain" description="OmpR/PhoB-type" evidence="12">
    <location>
        <begin position="141"/>
        <end position="241"/>
    </location>
</feature>
<organism evidence="13 14">
    <name type="scientific">Gimibacter soli</name>
    <dbReference type="NCBI Taxonomy" id="3024400"/>
    <lineage>
        <taxon>Bacteria</taxon>
        <taxon>Pseudomonadati</taxon>
        <taxon>Pseudomonadota</taxon>
        <taxon>Alphaproteobacteria</taxon>
        <taxon>Kordiimonadales</taxon>
        <taxon>Temperatibacteraceae</taxon>
        <taxon>Gimibacter</taxon>
    </lineage>
</organism>
<dbReference type="Gene3D" id="3.40.50.2300">
    <property type="match status" value="1"/>
</dbReference>
<dbReference type="FunFam" id="1.10.10.10:FF:000099">
    <property type="entry name" value="Two-component system response regulator TorR"/>
    <property type="match status" value="1"/>
</dbReference>
<feature type="DNA-binding region" description="OmpR/PhoB-type" evidence="10">
    <location>
        <begin position="141"/>
        <end position="241"/>
    </location>
</feature>
<sequence>MPNLKVDTSPGLTILVVDDDREIRELLIQLLSGEGYNPIAAEGGEEMFAQLAAVRVDLILLDVMLSGRDGFELCRQLRADPAMPPIIMVTAKDDEIDRVVGLELGADDYIVKPFAKRELLARIKAVMRRAKQVQFLSPRSPGVIRFAGWQFHPTRMELVDPDDTVIPLSQSETDLLLVFVQHPQIPLSRERLLDLTKGRHSTPFDRSIDTHVSRLRRKLRDSARHPEIIKTAWGAGYVFTKSLELG</sequence>
<dbReference type="Gene3D" id="6.10.250.690">
    <property type="match status" value="1"/>
</dbReference>
<dbReference type="InterPro" id="IPR036388">
    <property type="entry name" value="WH-like_DNA-bd_sf"/>
</dbReference>
<dbReference type="GO" id="GO:0000976">
    <property type="term" value="F:transcription cis-regulatory region binding"/>
    <property type="evidence" value="ECO:0007669"/>
    <property type="project" value="TreeGrafter"/>
</dbReference>
<evidence type="ECO:0000313" key="13">
    <source>
        <dbReference type="EMBL" id="WCL54508.1"/>
    </source>
</evidence>
<keyword evidence="3 9" id="KW-0597">Phosphoprotein</keyword>
<dbReference type="InterPro" id="IPR016032">
    <property type="entry name" value="Sig_transdc_resp-reg_C-effctor"/>
</dbReference>
<keyword evidence="5" id="KW-0805">Transcription regulation</keyword>
<dbReference type="GO" id="GO:0005829">
    <property type="term" value="C:cytosol"/>
    <property type="evidence" value="ECO:0007669"/>
    <property type="project" value="TreeGrafter"/>
</dbReference>
<feature type="modified residue" description="4-aspartylphosphate" evidence="9">
    <location>
        <position position="62"/>
    </location>
</feature>
<dbReference type="PANTHER" id="PTHR48111:SF4">
    <property type="entry name" value="DNA-BINDING DUAL TRANSCRIPTIONAL REGULATOR OMPR"/>
    <property type="match status" value="1"/>
</dbReference>
<keyword evidence="6 10" id="KW-0238">DNA-binding</keyword>
<evidence type="ECO:0000256" key="9">
    <source>
        <dbReference type="PROSITE-ProRule" id="PRU00169"/>
    </source>
</evidence>
<dbReference type="GO" id="GO:0006355">
    <property type="term" value="P:regulation of DNA-templated transcription"/>
    <property type="evidence" value="ECO:0007669"/>
    <property type="project" value="InterPro"/>
</dbReference>
<accession>A0AAF0BHQ3</accession>
<dbReference type="PROSITE" id="PS51755">
    <property type="entry name" value="OMPR_PHOB"/>
    <property type="match status" value="1"/>
</dbReference>
<dbReference type="Proteomes" id="UP001217500">
    <property type="component" value="Chromosome"/>
</dbReference>
<protein>
    <recommendedName>
        <fullName evidence="8">Regulatory protein VirG</fullName>
    </recommendedName>
</protein>
<dbReference type="InterPro" id="IPR001867">
    <property type="entry name" value="OmpR/PhoB-type_DNA-bd"/>
</dbReference>
<dbReference type="EMBL" id="CP116805">
    <property type="protein sequence ID" value="WCL54508.1"/>
    <property type="molecule type" value="Genomic_DNA"/>
</dbReference>
<evidence type="ECO:0000256" key="3">
    <source>
        <dbReference type="ARBA" id="ARBA00022553"/>
    </source>
</evidence>
<dbReference type="GO" id="GO:0032993">
    <property type="term" value="C:protein-DNA complex"/>
    <property type="evidence" value="ECO:0007669"/>
    <property type="project" value="TreeGrafter"/>
</dbReference>
<dbReference type="KEGG" id="gso:PH603_01895"/>
<dbReference type="GO" id="GO:0000156">
    <property type="term" value="F:phosphorelay response regulator activity"/>
    <property type="evidence" value="ECO:0007669"/>
    <property type="project" value="TreeGrafter"/>
</dbReference>
<dbReference type="SUPFAM" id="SSF52172">
    <property type="entry name" value="CheY-like"/>
    <property type="match status" value="1"/>
</dbReference>
<dbReference type="RefSeq" id="WP_289504227.1">
    <property type="nucleotide sequence ID" value="NZ_CP116805.1"/>
</dbReference>
<dbReference type="PANTHER" id="PTHR48111">
    <property type="entry name" value="REGULATOR OF RPOS"/>
    <property type="match status" value="1"/>
</dbReference>
<comment type="subcellular location">
    <subcellularLocation>
        <location evidence="1">Cytoplasm</location>
    </subcellularLocation>
</comment>
<evidence type="ECO:0000256" key="1">
    <source>
        <dbReference type="ARBA" id="ARBA00004496"/>
    </source>
</evidence>
<keyword evidence="4" id="KW-0902">Two-component regulatory system</keyword>
<name>A0AAF0BHQ3_9PROT</name>
<keyword evidence="14" id="KW-1185">Reference proteome</keyword>
<dbReference type="InterPro" id="IPR001789">
    <property type="entry name" value="Sig_transdc_resp-reg_receiver"/>
</dbReference>
<evidence type="ECO:0000256" key="6">
    <source>
        <dbReference type="ARBA" id="ARBA00023125"/>
    </source>
</evidence>
<dbReference type="InterPro" id="IPR039420">
    <property type="entry name" value="WalR-like"/>
</dbReference>
<keyword evidence="7" id="KW-0804">Transcription</keyword>
<dbReference type="Pfam" id="PF00486">
    <property type="entry name" value="Trans_reg_C"/>
    <property type="match status" value="1"/>
</dbReference>
<evidence type="ECO:0000256" key="8">
    <source>
        <dbReference type="ARBA" id="ARBA00067337"/>
    </source>
</evidence>
<evidence type="ECO:0000256" key="4">
    <source>
        <dbReference type="ARBA" id="ARBA00023012"/>
    </source>
</evidence>
<keyword evidence="2" id="KW-0963">Cytoplasm</keyword>
<evidence type="ECO:0000256" key="5">
    <source>
        <dbReference type="ARBA" id="ARBA00023015"/>
    </source>
</evidence>
<evidence type="ECO:0000256" key="10">
    <source>
        <dbReference type="PROSITE-ProRule" id="PRU01091"/>
    </source>
</evidence>
<evidence type="ECO:0000256" key="7">
    <source>
        <dbReference type="ARBA" id="ARBA00023163"/>
    </source>
</evidence>
<evidence type="ECO:0000259" key="11">
    <source>
        <dbReference type="PROSITE" id="PS50110"/>
    </source>
</evidence>
<dbReference type="SMART" id="SM00862">
    <property type="entry name" value="Trans_reg_C"/>
    <property type="match status" value="1"/>
</dbReference>
<gene>
    <name evidence="13" type="ORF">PH603_01895</name>
</gene>
<dbReference type="SMART" id="SM00448">
    <property type="entry name" value="REC"/>
    <property type="match status" value="1"/>
</dbReference>
<dbReference type="InterPro" id="IPR011006">
    <property type="entry name" value="CheY-like_superfamily"/>
</dbReference>